<accession>A0A382UEK7</accession>
<evidence type="ECO:0000313" key="1">
    <source>
        <dbReference type="EMBL" id="SVD32693.1"/>
    </source>
</evidence>
<gene>
    <name evidence="1" type="ORF">METZ01_LOCUS385547</name>
</gene>
<reference evidence="1" key="1">
    <citation type="submission" date="2018-05" db="EMBL/GenBank/DDBJ databases">
        <authorList>
            <person name="Lanie J.A."/>
            <person name="Ng W.-L."/>
            <person name="Kazmierczak K.M."/>
            <person name="Andrzejewski T.M."/>
            <person name="Davidsen T.M."/>
            <person name="Wayne K.J."/>
            <person name="Tettelin H."/>
            <person name="Glass J.I."/>
            <person name="Rusch D."/>
            <person name="Podicherti R."/>
            <person name="Tsui H.-C.T."/>
            <person name="Winkler M.E."/>
        </authorList>
    </citation>
    <scope>NUCLEOTIDE SEQUENCE</scope>
</reference>
<proteinExistence type="predicted"/>
<dbReference type="SUPFAM" id="SSF102114">
    <property type="entry name" value="Radical SAM enzymes"/>
    <property type="match status" value="1"/>
</dbReference>
<dbReference type="EMBL" id="UINC01143652">
    <property type="protein sequence ID" value="SVD32693.1"/>
    <property type="molecule type" value="Genomic_DNA"/>
</dbReference>
<organism evidence="1">
    <name type="scientific">marine metagenome</name>
    <dbReference type="NCBI Taxonomy" id="408172"/>
    <lineage>
        <taxon>unclassified sequences</taxon>
        <taxon>metagenomes</taxon>
        <taxon>ecological metagenomes</taxon>
    </lineage>
</organism>
<protein>
    <recommendedName>
        <fullName evidence="2">Radical SAM core domain-containing protein</fullName>
    </recommendedName>
</protein>
<dbReference type="InterPro" id="IPR013785">
    <property type="entry name" value="Aldolase_TIM"/>
</dbReference>
<sequence>EYLKELNVDWQHLTKIKVLGGEPFFSPNFPKLIDWLIEKCKVEDVLLEIITNSTNRLDNVMVEKLNRFRKIILTGSIDGTKDYNNYQRWGSPGWKESLDIYEEYLSQLKNIEKGHIHCTYSILTLNGFADDMDYYAKNHPTWSNSFKFVDSGEYSPHYGPDWYYEWILDKWDSNEHLPDAQVRIDRAKGILKRNRGTQDEIEYYWYLFLKKTNELDKYYNSNIEDYNPELVEALRDKDIVYHLCNEIGYHQVELIQKDLADYNPEFEKALREKDIVFHLLNTMGYTKVSELLK</sequence>
<name>A0A382UEK7_9ZZZZ</name>
<feature type="non-terminal residue" evidence="1">
    <location>
        <position position="293"/>
    </location>
</feature>
<dbReference type="Gene3D" id="3.20.20.70">
    <property type="entry name" value="Aldolase class I"/>
    <property type="match status" value="1"/>
</dbReference>
<dbReference type="AlphaFoldDB" id="A0A382UEK7"/>
<evidence type="ECO:0008006" key="2">
    <source>
        <dbReference type="Google" id="ProtNLM"/>
    </source>
</evidence>
<dbReference type="InterPro" id="IPR058240">
    <property type="entry name" value="rSAM_sf"/>
</dbReference>
<feature type="non-terminal residue" evidence="1">
    <location>
        <position position="1"/>
    </location>
</feature>